<proteinExistence type="predicted"/>
<sequence length="152" mass="14714">MPEEDAEVGAVVVGRDDEPAVHPRVAARFLDEEAAQRVQGAGAGGGAGAAGADGGGAPLGDGVAGGGRQAVGDDPEGFAGGVVVGDADPVRSGDVPVFGAHSRNPAGKGSVGSRRYWAVPVIQARPVTVGTTAGPAPDGGLGDQSPGETRSR</sequence>
<gene>
    <name evidence="2" type="ORF">Shyd_70750</name>
</gene>
<dbReference type="Proteomes" id="UP001052739">
    <property type="component" value="Unassembled WGS sequence"/>
</dbReference>
<evidence type="ECO:0000313" key="3">
    <source>
        <dbReference type="Proteomes" id="UP001052739"/>
    </source>
</evidence>
<dbReference type="EMBL" id="BNDW01000086">
    <property type="protein sequence ID" value="GHI25704.1"/>
    <property type="molecule type" value="Genomic_DNA"/>
</dbReference>
<protein>
    <submittedName>
        <fullName evidence="2">Uncharacterized protein</fullName>
    </submittedName>
</protein>
<name>A0ABQ3PL00_9ACTN</name>
<evidence type="ECO:0000313" key="2">
    <source>
        <dbReference type="EMBL" id="GHI25704.1"/>
    </source>
</evidence>
<comment type="caution">
    <text evidence="2">The sequence shown here is derived from an EMBL/GenBank/DDBJ whole genome shotgun (WGS) entry which is preliminary data.</text>
</comment>
<reference evidence="2" key="1">
    <citation type="submission" date="2024-05" db="EMBL/GenBank/DDBJ databases">
        <title>Whole genome shotgun sequence of Streptomyces hydrogenans NBRC 13475.</title>
        <authorList>
            <person name="Komaki H."/>
            <person name="Tamura T."/>
        </authorList>
    </citation>
    <scope>NUCLEOTIDE SEQUENCE</scope>
    <source>
        <strain evidence="2">NBRC 13475</strain>
    </source>
</reference>
<organism evidence="2 3">
    <name type="scientific">Streptomyces hydrogenans</name>
    <dbReference type="NCBI Taxonomy" id="1873719"/>
    <lineage>
        <taxon>Bacteria</taxon>
        <taxon>Bacillati</taxon>
        <taxon>Actinomycetota</taxon>
        <taxon>Actinomycetes</taxon>
        <taxon>Kitasatosporales</taxon>
        <taxon>Streptomycetaceae</taxon>
        <taxon>Streptomyces</taxon>
    </lineage>
</organism>
<accession>A0ABQ3PL00</accession>
<feature type="region of interest" description="Disordered" evidence="1">
    <location>
        <begin position="37"/>
        <end position="85"/>
    </location>
</feature>
<evidence type="ECO:0000256" key="1">
    <source>
        <dbReference type="SAM" id="MobiDB-lite"/>
    </source>
</evidence>
<keyword evidence="3" id="KW-1185">Reference proteome</keyword>
<feature type="region of interest" description="Disordered" evidence="1">
    <location>
        <begin position="127"/>
        <end position="152"/>
    </location>
</feature>
<feature type="compositionally biased region" description="Gly residues" evidence="1">
    <location>
        <begin position="41"/>
        <end position="69"/>
    </location>
</feature>